<dbReference type="PRINTS" id="PR00344">
    <property type="entry name" value="BCTRLSENSOR"/>
</dbReference>
<dbReference type="Gene3D" id="3.30.565.10">
    <property type="entry name" value="Histidine kinase-like ATPase, C-terminal domain"/>
    <property type="match status" value="1"/>
</dbReference>
<dbReference type="SUPFAM" id="SSF55874">
    <property type="entry name" value="ATPase domain of HSP90 chaperone/DNA topoisomerase II/histidine kinase"/>
    <property type="match status" value="1"/>
</dbReference>
<evidence type="ECO:0000256" key="3">
    <source>
        <dbReference type="ARBA" id="ARBA00022553"/>
    </source>
</evidence>
<dbReference type="Gene3D" id="3.40.50.2300">
    <property type="match status" value="1"/>
</dbReference>
<evidence type="ECO:0000256" key="2">
    <source>
        <dbReference type="ARBA" id="ARBA00012438"/>
    </source>
</evidence>
<dbReference type="NCBIfam" id="TIGR00229">
    <property type="entry name" value="sensory_box"/>
    <property type="match status" value="1"/>
</dbReference>
<dbReference type="Pfam" id="PF08447">
    <property type="entry name" value="PAS_3"/>
    <property type="match status" value="1"/>
</dbReference>
<dbReference type="InterPro" id="IPR005467">
    <property type="entry name" value="His_kinase_dom"/>
</dbReference>
<dbReference type="Pfam" id="PF02518">
    <property type="entry name" value="HATPase_c"/>
    <property type="match status" value="1"/>
</dbReference>
<dbReference type="Gene3D" id="1.10.287.130">
    <property type="match status" value="1"/>
</dbReference>
<dbReference type="InterPro" id="IPR003661">
    <property type="entry name" value="HisK_dim/P_dom"/>
</dbReference>
<dbReference type="SUPFAM" id="SSF47384">
    <property type="entry name" value="Homodimeric domain of signal transducing histidine kinase"/>
    <property type="match status" value="1"/>
</dbReference>
<evidence type="ECO:0000259" key="10">
    <source>
        <dbReference type="PROSITE" id="PS50113"/>
    </source>
</evidence>
<evidence type="ECO:0000256" key="6">
    <source>
        <dbReference type="PROSITE-ProRule" id="PRU00169"/>
    </source>
</evidence>
<protein>
    <recommendedName>
        <fullName evidence="2">histidine kinase</fullName>
        <ecNumber evidence="2">2.7.13.3</ecNumber>
    </recommendedName>
</protein>
<comment type="catalytic activity">
    <reaction evidence="1">
        <text>ATP + protein L-histidine = ADP + protein N-phospho-L-histidine.</text>
        <dbReference type="EC" id="2.7.13.3"/>
    </reaction>
</comment>
<dbReference type="Pfam" id="PF00512">
    <property type="entry name" value="HisKA"/>
    <property type="match status" value="1"/>
</dbReference>
<feature type="domain" description="PAC" evidence="10">
    <location>
        <begin position="402"/>
        <end position="454"/>
    </location>
</feature>
<dbReference type="InterPro" id="IPR013655">
    <property type="entry name" value="PAS_fold_3"/>
</dbReference>
<dbReference type="PROSITE" id="PS50109">
    <property type="entry name" value="HIS_KIN"/>
    <property type="match status" value="1"/>
</dbReference>
<dbReference type="InterPro" id="IPR000014">
    <property type="entry name" value="PAS"/>
</dbReference>
<reference evidence="11 12" key="1">
    <citation type="submission" date="2021-04" db="EMBL/GenBank/DDBJ databases">
        <authorList>
            <person name="Huq M.A."/>
        </authorList>
    </citation>
    <scope>NUCLEOTIDE SEQUENCE [LARGE SCALE GENOMIC DNA]</scope>
    <source>
        <strain evidence="11 12">MAH-13</strain>
    </source>
</reference>
<dbReference type="InterPro" id="IPR036097">
    <property type="entry name" value="HisK_dim/P_sf"/>
</dbReference>
<evidence type="ECO:0000256" key="1">
    <source>
        <dbReference type="ARBA" id="ARBA00000085"/>
    </source>
</evidence>
<feature type="domain" description="Histidine kinase" evidence="8">
    <location>
        <begin position="492"/>
        <end position="710"/>
    </location>
</feature>
<dbReference type="PANTHER" id="PTHR43065:SF42">
    <property type="entry name" value="TWO-COMPONENT SENSOR PPRA"/>
    <property type="match status" value="1"/>
</dbReference>
<dbReference type="Pfam" id="PF08448">
    <property type="entry name" value="PAS_4"/>
    <property type="match status" value="1"/>
</dbReference>
<dbReference type="SMART" id="SM00388">
    <property type="entry name" value="HisKA"/>
    <property type="match status" value="1"/>
</dbReference>
<dbReference type="SMART" id="SM00387">
    <property type="entry name" value="HATPase_c"/>
    <property type="match status" value="1"/>
</dbReference>
<dbReference type="InterPro" id="IPR003594">
    <property type="entry name" value="HATPase_dom"/>
</dbReference>
<dbReference type="PROSITE" id="PS50113">
    <property type="entry name" value="PAC"/>
    <property type="match status" value="1"/>
</dbReference>
<dbReference type="InterPro" id="IPR000700">
    <property type="entry name" value="PAS-assoc_C"/>
</dbReference>
<evidence type="ECO:0000256" key="5">
    <source>
        <dbReference type="ARBA" id="ARBA00022777"/>
    </source>
</evidence>
<dbReference type="InterPro" id="IPR011006">
    <property type="entry name" value="CheY-like_superfamily"/>
</dbReference>
<dbReference type="Proteomes" id="UP000823790">
    <property type="component" value="Unassembled WGS sequence"/>
</dbReference>
<dbReference type="SMART" id="SM00448">
    <property type="entry name" value="REC"/>
    <property type="match status" value="1"/>
</dbReference>
<dbReference type="InterPro" id="IPR004358">
    <property type="entry name" value="Sig_transdc_His_kin-like_C"/>
</dbReference>
<feature type="coiled-coil region" evidence="7">
    <location>
        <begin position="449"/>
        <end position="476"/>
    </location>
</feature>
<feature type="modified residue" description="4-aspartylphosphate" evidence="6">
    <location>
        <position position="782"/>
    </location>
</feature>
<dbReference type="SMART" id="SM00086">
    <property type="entry name" value="PAC"/>
    <property type="match status" value="2"/>
</dbReference>
<dbReference type="InterPro" id="IPR003018">
    <property type="entry name" value="GAF"/>
</dbReference>
<dbReference type="InterPro" id="IPR036890">
    <property type="entry name" value="HATPase_C_sf"/>
</dbReference>
<keyword evidence="3 6" id="KW-0597">Phosphoprotein</keyword>
<dbReference type="Gene3D" id="3.30.450.40">
    <property type="match status" value="1"/>
</dbReference>
<dbReference type="SUPFAM" id="SSF55781">
    <property type="entry name" value="GAF domain-like"/>
    <property type="match status" value="1"/>
</dbReference>
<evidence type="ECO:0000256" key="7">
    <source>
        <dbReference type="SAM" id="Coils"/>
    </source>
</evidence>
<proteinExistence type="predicted"/>
<dbReference type="PROSITE" id="PS50110">
    <property type="entry name" value="RESPONSE_REGULATORY"/>
    <property type="match status" value="1"/>
</dbReference>
<dbReference type="InterPro" id="IPR035965">
    <property type="entry name" value="PAS-like_dom_sf"/>
</dbReference>
<dbReference type="SUPFAM" id="SSF55785">
    <property type="entry name" value="PYP-like sensor domain (PAS domain)"/>
    <property type="match status" value="2"/>
</dbReference>
<dbReference type="Pfam" id="PF00072">
    <property type="entry name" value="Response_reg"/>
    <property type="match status" value="1"/>
</dbReference>
<keyword evidence="5" id="KW-0418">Kinase</keyword>
<evidence type="ECO:0000313" key="11">
    <source>
        <dbReference type="EMBL" id="MBP1474087.1"/>
    </source>
</evidence>
<dbReference type="RefSeq" id="WP_209618199.1">
    <property type="nucleotide sequence ID" value="NZ_JAGJRS010000014.1"/>
</dbReference>
<keyword evidence="7" id="KW-0175">Coiled coil</keyword>
<accession>A0ABS4DM06</accession>
<dbReference type="CDD" id="cd00130">
    <property type="entry name" value="PAS"/>
    <property type="match status" value="1"/>
</dbReference>
<dbReference type="PANTHER" id="PTHR43065">
    <property type="entry name" value="SENSOR HISTIDINE KINASE"/>
    <property type="match status" value="1"/>
</dbReference>
<dbReference type="InterPro" id="IPR013656">
    <property type="entry name" value="PAS_4"/>
</dbReference>
<keyword evidence="12" id="KW-1185">Reference proteome</keyword>
<organism evidence="11 12">
    <name type="scientific">Frateuria flava</name>
    <dbReference type="NCBI Taxonomy" id="2821489"/>
    <lineage>
        <taxon>Bacteria</taxon>
        <taxon>Pseudomonadati</taxon>
        <taxon>Pseudomonadota</taxon>
        <taxon>Gammaproteobacteria</taxon>
        <taxon>Lysobacterales</taxon>
        <taxon>Rhodanobacteraceae</taxon>
        <taxon>Frateuria</taxon>
    </lineage>
</organism>
<dbReference type="SUPFAM" id="SSF52172">
    <property type="entry name" value="CheY-like"/>
    <property type="match status" value="1"/>
</dbReference>
<dbReference type="EMBL" id="JAGJRS010000014">
    <property type="protein sequence ID" value="MBP1474087.1"/>
    <property type="molecule type" value="Genomic_DNA"/>
</dbReference>
<comment type="caution">
    <text evidence="11">The sequence shown here is derived from an EMBL/GenBank/DDBJ whole genome shotgun (WGS) entry which is preliminary data.</text>
</comment>
<evidence type="ECO:0000259" key="9">
    <source>
        <dbReference type="PROSITE" id="PS50110"/>
    </source>
</evidence>
<dbReference type="InterPro" id="IPR001610">
    <property type="entry name" value="PAC"/>
</dbReference>
<evidence type="ECO:0000313" key="12">
    <source>
        <dbReference type="Proteomes" id="UP000823790"/>
    </source>
</evidence>
<keyword evidence="4" id="KW-0808">Transferase</keyword>
<dbReference type="EC" id="2.7.13.3" evidence="2"/>
<dbReference type="CDD" id="cd00082">
    <property type="entry name" value="HisKA"/>
    <property type="match status" value="1"/>
</dbReference>
<dbReference type="Gene3D" id="3.30.450.20">
    <property type="entry name" value="PAS domain"/>
    <property type="match status" value="2"/>
</dbReference>
<feature type="domain" description="Response regulatory" evidence="9">
    <location>
        <begin position="732"/>
        <end position="843"/>
    </location>
</feature>
<dbReference type="Pfam" id="PF01590">
    <property type="entry name" value="GAF"/>
    <property type="match status" value="1"/>
</dbReference>
<sequence>MAVSDHKHAAEVARGSGGVAAIMRSHDWSHSPLGPPEGWPPAIRPVVSLMLKSRFPMFVAWGPSQAIIYNDAYADILGSKHAGMLGRPFREVWPEFWPDMAPLLAAAMAGQTIYRQNLPLLLNREGYPEPAWFTFSYSPVEDEQDQVVGMFCVVAETTTQVLDERRQRFQIELDSAQAQLTDLRAIMATTSAALGRHLGASRVGFSEMSEDGETISCRACFAEGVAPILGTSRLSSYGPDAVARQAAGFTEVASDVESDPAQVHATWRALQTRAYVSVPRVRDGRLQASLYVNFREVHHWTPGEIALIEDVASRTWAAVDRARAVAALRESESRFRALVTAGGYTVYRMSPDWREMLYLESDSFLLDAPSPTTTWMDTYLHPDDRDEIAAAIGKAIATKSLFDMEHRVRLADGSFGWTHSRAVPVVDDAGHITEWFGAAHDVTGRKRNEQALQRLTAELEDRVADALQERQMALAQVHEMQKMETIGQLTGGVAHDFNNLLTPIVGALELLAMRLEGDGRGQHLAAGGLQAAERARVLIHRLLAFSRRQHLAPRPIDVGKLTEGVVDMVSRTVGPQIRVRMECMADLPAVMVDPNQLELALLNLAVNARDAMPEGGELVVGAVEEAGPARSQLKEGRFVRFFVSDTGTGMDGDTARRAIEPFFTTKGLGRGTGLGLSSVHGLAVQSGGDLALESVPGAGTTVHLWLPVSPVPLESAGEAVADTPIRCIRSAVVLLVDDEELVREGTAEMLLHGGYKVVQVASGYEALRKVTEGLVFDALVTDFAMPGMSGADVAREVRKLRPGLPTLLVTGYAQLSQAETGDLPRLAKPFRQCDLMGTLARLLDEGTGRPTDLALRRQVG</sequence>
<dbReference type="SMART" id="SM00065">
    <property type="entry name" value="GAF"/>
    <property type="match status" value="1"/>
</dbReference>
<dbReference type="InterPro" id="IPR029016">
    <property type="entry name" value="GAF-like_dom_sf"/>
</dbReference>
<evidence type="ECO:0000259" key="8">
    <source>
        <dbReference type="PROSITE" id="PS50109"/>
    </source>
</evidence>
<name>A0ABS4DM06_9GAMM</name>
<dbReference type="InterPro" id="IPR001789">
    <property type="entry name" value="Sig_transdc_resp-reg_receiver"/>
</dbReference>
<gene>
    <name evidence="11" type="ORF">J7I44_07235</name>
</gene>
<evidence type="ECO:0000256" key="4">
    <source>
        <dbReference type="ARBA" id="ARBA00022679"/>
    </source>
</evidence>